<reference evidence="13" key="1">
    <citation type="submission" date="2025-08" db="UniProtKB">
        <authorList>
            <consortium name="RefSeq"/>
        </authorList>
    </citation>
    <scope>IDENTIFICATION</scope>
</reference>
<name>A0A3Q0J3T1_DIACI</name>
<evidence type="ECO:0000256" key="9">
    <source>
        <dbReference type="SAM" id="MobiDB-lite"/>
    </source>
</evidence>
<evidence type="ECO:0000256" key="4">
    <source>
        <dbReference type="ARBA" id="ARBA00022679"/>
    </source>
</evidence>
<dbReference type="GeneID" id="108253015"/>
<evidence type="ECO:0000313" key="13">
    <source>
        <dbReference type="RefSeq" id="XP_026683144.1"/>
    </source>
</evidence>
<dbReference type="PANTHER" id="PTHR12215">
    <property type="entry name" value="PHOSPHOPANTETHEINE TRANSFERASE"/>
    <property type="match status" value="1"/>
</dbReference>
<dbReference type="Proteomes" id="UP000079169">
    <property type="component" value="Unplaced"/>
</dbReference>
<dbReference type="Pfam" id="PF01648">
    <property type="entry name" value="ACPS"/>
    <property type="match status" value="1"/>
</dbReference>
<dbReference type="InterPro" id="IPR055066">
    <property type="entry name" value="AASDHPPT_N"/>
</dbReference>
<sequence>MVSRRYLGTLVMSSHTSVRWLFDCAAWQVSAQDWFKCLKSIQPEERERIGKFVFQNDATASMVGRLLMRKLLVEYGTVPWRQLTILRSEKGKPYVQNMDHIVFNVSHHGRMVVLAAEIFQQGDQGLFKTTESAITTPSNTGSTPSDKRSSATPPDSPKLQLGVDICDHNLPRNTKIPEFFRLMRRNFHAQEWDYILSPTLEHTQLNRFYRMWSLKESYVKATGTGISVPLDEMCFHVMSEPGAERCVYDTRVSVQGRMQEQWLFEETRLKEKYCVAVALHGAMPETCDYFVDKSYESVNIEQVKCLMEDVECQDEEEIFHEAQDFVKKQLRSWDS</sequence>
<comment type="similarity">
    <text evidence="1">Belongs to the P-Pant transferase superfamily. AcpS family.</text>
</comment>
<protein>
    <recommendedName>
        <fullName evidence="3">L-aminoadipate-semialdehyde dehydrogenase-phosphopantetheinyl transferase</fullName>
        <ecNumber evidence="2">2.7.8.7</ecNumber>
    </recommendedName>
    <alternativeName>
        <fullName evidence="5">4'-phosphopantetheinyl transferase</fullName>
    </alternativeName>
    <alternativeName>
        <fullName evidence="6">Alpha-aminoadipic semialdehyde dehydrogenase-phosphopantetheinyl transferase</fullName>
    </alternativeName>
</protein>
<dbReference type="Gene3D" id="3.90.470.20">
    <property type="entry name" value="4'-phosphopantetheinyl transferase domain"/>
    <property type="match status" value="2"/>
</dbReference>
<evidence type="ECO:0000256" key="7">
    <source>
        <dbReference type="ARBA" id="ARBA00048641"/>
    </source>
</evidence>
<dbReference type="AlphaFoldDB" id="A0A3Q0J3T1"/>
<gene>
    <name evidence="13" type="primary">LOC108253015</name>
</gene>
<evidence type="ECO:0000256" key="5">
    <source>
        <dbReference type="ARBA" id="ARBA00030484"/>
    </source>
</evidence>
<dbReference type="GO" id="GO:0005829">
    <property type="term" value="C:cytosol"/>
    <property type="evidence" value="ECO:0007669"/>
    <property type="project" value="TreeGrafter"/>
</dbReference>
<feature type="domain" description="4'-phosphopantetheinyl transferase" evidence="10">
    <location>
        <begin position="161"/>
        <end position="277"/>
    </location>
</feature>
<dbReference type="GO" id="GO:0000287">
    <property type="term" value="F:magnesium ion binding"/>
    <property type="evidence" value="ECO:0007669"/>
    <property type="project" value="InterPro"/>
</dbReference>
<evidence type="ECO:0000256" key="6">
    <source>
        <dbReference type="ARBA" id="ARBA00033443"/>
    </source>
</evidence>
<dbReference type="PaxDb" id="121845-A0A3Q0J3T1"/>
<evidence type="ECO:0000313" key="12">
    <source>
        <dbReference type="Proteomes" id="UP000079169"/>
    </source>
</evidence>
<dbReference type="PANTHER" id="PTHR12215:SF10">
    <property type="entry name" value="L-AMINOADIPATE-SEMIALDEHYDE DEHYDROGENASE-PHOSPHOPANTETHEINYL TRANSFERASE"/>
    <property type="match status" value="1"/>
</dbReference>
<dbReference type="GO" id="GO:0008897">
    <property type="term" value="F:holo-[acyl-carrier-protein] synthase activity"/>
    <property type="evidence" value="ECO:0007669"/>
    <property type="project" value="UniProtKB-EC"/>
</dbReference>
<proteinExistence type="inferred from homology"/>
<evidence type="ECO:0000259" key="11">
    <source>
        <dbReference type="Pfam" id="PF22624"/>
    </source>
</evidence>
<feature type="compositionally biased region" description="Polar residues" evidence="9">
    <location>
        <begin position="131"/>
        <end position="144"/>
    </location>
</feature>
<organism evidence="12 13">
    <name type="scientific">Diaphorina citri</name>
    <name type="common">Asian citrus psyllid</name>
    <dbReference type="NCBI Taxonomy" id="121845"/>
    <lineage>
        <taxon>Eukaryota</taxon>
        <taxon>Metazoa</taxon>
        <taxon>Ecdysozoa</taxon>
        <taxon>Arthropoda</taxon>
        <taxon>Hexapoda</taxon>
        <taxon>Insecta</taxon>
        <taxon>Pterygota</taxon>
        <taxon>Neoptera</taxon>
        <taxon>Paraneoptera</taxon>
        <taxon>Hemiptera</taxon>
        <taxon>Sternorrhyncha</taxon>
        <taxon>Psylloidea</taxon>
        <taxon>Psyllidae</taxon>
        <taxon>Diaphorininae</taxon>
        <taxon>Diaphorina</taxon>
    </lineage>
</organism>
<comment type="catalytic activity">
    <reaction evidence="7">
        <text>apo-[ACP] + CoA = holo-[ACP] + adenosine 3',5'-bisphosphate + H(+)</text>
        <dbReference type="Rhea" id="RHEA:12068"/>
        <dbReference type="Rhea" id="RHEA-COMP:9685"/>
        <dbReference type="Rhea" id="RHEA-COMP:9690"/>
        <dbReference type="ChEBI" id="CHEBI:15378"/>
        <dbReference type="ChEBI" id="CHEBI:29999"/>
        <dbReference type="ChEBI" id="CHEBI:57287"/>
        <dbReference type="ChEBI" id="CHEBI:58343"/>
        <dbReference type="ChEBI" id="CHEBI:64479"/>
        <dbReference type="EC" id="2.7.8.7"/>
    </reaction>
    <physiologicalReaction direction="left-to-right" evidence="7">
        <dbReference type="Rhea" id="RHEA:12069"/>
    </physiologicalReaction>
</comment>
<dbReference type="InterPro" id="IPR037143">
    <property type="entry name" value="4-PPantetheinyl_Trfase_dom_sf"/>
</dbReference>
<evidence type="ECO:0000256" key="8">
    <source>
        <dbReference type="ARBA" id="ARBA00048794"/>
    </source>
</evidence>
<evidence type="ECO:0000256" key="3">
    <source>
        <dbReference type="ARBA" id="ARBA00016301"/>
    </source>
</evidence>
<feature type="region of interest" description="Disordered" evidence="9">
    <location>
        <begin position="131"/>
        <end position="160"/>
    </location>
</feature>
<dbReference type="InterPro" id="IPR050559">
    <property type="entry name" value="P-Pant_transferase_sf"/>
</dbReference>
<dbReference type="Pfam" id="PF22624">
    <property type="entry name" value="AASDHPPT_N"/>
    <property type="match status" value="1"/>
</dbReference>
<keyword evidence="4" id="KW-0808">Transferase</keyword>
<accession>A0A3Q0J3T1</accession>
<keyword evidence="12" id="KW-1185">Reference proteome</keyword>
<comment type="catalytic activity">
    <reaction evidence="8">
        <text>apo-[ACP] + acetyl-CoA = acetyl-[ACP] + adenosine 3',5'-bisphosphate + H(+)</text>
        <dbReference type="Rhea" id="RHEA:46564"/>
        <dbReference type="Rhea" id="RHEA-COMP:9621"/>
        <dbReference type="Rhea" id="RHEA-COMP:9690"/>
        <dbReference type="ChEBI" id="CHEBI:15378"/>
        <dbReference type="ChEBI" id="CHEBI:29999"/>
        <dbReference type="ChEBI" id="CHEBI:57288"/>
        <dbReference type="ChEBI" id="CHEBI:58343"/>
        <dbReference type="ChEBI" id="CHEBI:78446"/>
    </reaction>
    <physiologicalReaction direction="left-to-right" evidence="8">
        <dbReference type="Rhea" id="RHEA:46565"/>
    </physiologicalReaction>
</comment>
<dbReference type="RefSeq" id="XP_026683144.1">
    <property type="nucleotide sequence ID" value="XM_026827343.1"/>
</dbReference>
<dbReference type="SUPFAM" id="SSF56214">
    <property type="entry name" value="4'-phosphopantetheinyl transferase"/>
    <property type="match status" value="2"/>
</dbReference>
<dbReference type="EC" id="2.7.8.7" evidence="2"/>
<dbReference type="STRING" id="121845.A0A3Q0J3T1"/>
<evidence type="ECO:0000256" key="1">
    <source>
        <dbReference type="ARBA" id="ARBA00006195"/>
    </source>
</evidence>
<evidence type="ECO:0000259" key="10">
    <source>
        <dbReference type="Pfam" id="PF01648"/>
    </source>
</evidence>
<dbReference type="FunFam" id="3.90.470.20:FF:000003">
    <property type="entry name" value="L-aminoadipate-semialdehyde dehydrogenase-phosphopantetheinyl transferase"/>
    <property type="match status" value="1"/>
</dbReference>
<dbReference type="InterPro" id="IPR008278">
    <property type="entry name" value="4-PPantetheinyl_Trfase_dom"/>
</dbReference>
<feature type="domain" description="4'-phosphopantetheinyl transferase N-terminal" evidence="11">
    <location>
        <begin position="26"/>
        <end position="117"/>
    </location>
</feature>
<evidence type="ECO:0000256" key="2">
    <source>
        <dbReference type="ARBA" id="ARBA00013172"/>
    </source>
</evidence>
<dbReference type="GO" id="GO:0019878">
    <property type="term" value="P:lysine biosynthetic process via aminoadipic acid"/>
    <property type="evidence" value="ECO:0007669"/>
    <property type="project" value="TreeGrafter"/>
</dbReference>